<dbReference type="InterPro" id="IPR027417">
    <property type="entry name" value="P-loop_NTPase"/>
</dbReference>
<feature type="compositionally biased region" description="Basic and acidic residues" evidence="1">
    <location>
        <begin position="435"/>
        <end position="481"/>
    </location>
</feature>
<dbReference type="Pfam" id="PF05872">
    <property type="entry name" value="HerA_C"/>
    <property type="match status" value="1"/>
</dbReference>
<evidence type="ECO:0000259" key="2">
    <source>
        <dbReference type="Pfam" id="PF05872"/>
    </source>
</evidence>
<gene>
    <name evidence="3" type="ORF">BAU18_000153</name>
</gene>
<dbReference type="InterPro" id="IPR051162">
    <property type="entry name" value="T4SS_component"/>
</dbReference>
<sequence>MYLPTDKQIWVGTADSRKTPVYLRPDMANRHGLIAGATGTGKTVSLKVLAESFSDAGVPVFLVDIKGDVSGLIQPGVENKNVTERVTSMNIPDWHFSGFPVRFWDVYGEKGTPIRTTISDIGPDLLARIMELNDTQTAVLKLIFRIADDQQLLLIDVKDLRAMVQFVGDHAADFTTNYGHIATASIGAIQRAIINLEGAGGDIFFGEPELDVNDWFALTSDGRGMINLLHAVKLVQSPLLYSTFLLWMLSEIYEMLPEAGDLEKPKFVFFFDEAHLLFKDAPKALLDKVEQVVRLVRSKGVGIYFITQQPGDIPDTVLAQLGNKIQHALRAYTPNEQKAIKAAAQSFRENPAFDTETTLTELGTGEALVSFLDEKGTPSIVQRAVILPPQSFMGVADEATIQQMIRGNGLDAKYRLAVDNTSAFETLTEKQAQEAEAQRLAEEEAQRQKEAEKQAKEKEKEEAAAKKEAERQAKELQKAQEKLAAQKQKEKEKAEAKKEREKEKAAARRTKYVDRVVGNALSSIGRNLGSSILRGIFGTRKK</sequence>
<dbReference type="InterPro" id="IPR033186">
    <property type="entry name" value="HerA_C"/>
</dbReference>
<accession>A0ABV0EXT0</accession>
<dbReference type="EMBL" id="MAEI02000001">
    <property type="protein sequence ID" value="MEO1780614.1"/>
    <property type="molecule type" value="Genomic_DNA"/>
</dbReference>
<evidence type="ECO:0000313" key="4">
    <source>
        <dbReference type="Proteomes" id="UP001429357"/>
    </source>
</evidence>
<dbReference type="RefSeq" id="WP_161869400.1">
    <property type="nucleotide sequence ID" value="NZ_MAEI02000001.1"/>
</dbReference>
<protein>
    <recommendedName>
        <fullName evidence="2">Helicase HerA-like C-terminal domain-containing protein</fullName>
    </recommendedName>
</protein>
<dbReference type="Proteomes" id="UP001429357">
    <property type="component" value="Unassembled WGS sequence"/>
</dbReference>
<reference evidence="3" key="1">
    <citation type="submission" date="2016-06" db="EMBL/GenBank/DDBJ databases">
        <authorList>
            <person name="Van Tyne D."/>
        </authorList>
    </citation>
    <scope>NUCLEOTIDE SEQUENCE</scope>
    <source>
        <strain evidence="3">JM9A</strain>
    </source>
</reference>
<proteinExistence type="predicted"/>
<feature type="domain" description="Helicase HerA-like C-terminal" evidence="2">
    <location>
        <begin position="14"/>
        <end position="473"/>
    </location>
</feature>
<feature type="compositionally biased region" description="Basic and acidic residues" evidence="1">
    <location>
        <begin position="487"/>
        <end position="509"/>
    </location>
</feature>
<dbReference type="SUPFAM" id="SSF52540">
    <property type="entry name" value="P-loop containing nucleoside triphosphate hydrolases"/>
    <property type="match status" value="1"/>
</dbReference>
<name>A0ABV0EXT0_9ENTE</name>
<dbReference type="Gene3D" id="3.40.50.300">
    <property type="entry name" value="P-loop containing nucleotide triphosphate hydrolases"/>
    <property type="match status" value="2"/>
</dbReference>
<feature type="region of interest" description="Disordered" evidence="1">
    <location>
        <begin position="435"/>
        <end position="509"/>
    </location>
</feature>
<evidence type="ECO:0000256" key="1">
    <source>
        <dbReference type="SAM" id="MobiDB-lite"/>
    </source>
</evidence>
<dbReference type="PANTHER" id="PTHR30121:SF6">
    <property type="entry name" value="SLR6007 PROTEIN"/>
    <property type="match status" value="1"/>
</dbReference>
<organism evidence="3 4">
    <name type="scientific">Enterococcus diestrammenae</name>
    <dbReference type="NCBI Taxonomy" id="1155073"/>
    <lineage>
        <taxon>Bacteria</taxon>
        <taxon>Bacillati</taxon>
        <taxon>Bacillota</taxon>
        <taxon>Bacilli</taxon>
        <taxon>Lactobacillales</taxon>
        <taxon>Enterococcaceae</taxon>
        <taxon>Enterococcus</taxon>
    </lineage>
</organism>
<reference evidence="3" key="2">
    <citation type="submission" date="2024-02" db="EMBL/GenBank/DDBJ databases">
        <title>The Genome Sequence of Enterococcus diestrammenae JM9A.</title>
        <authorList>
            <person name="Earl A."/>
            <person name="Manson A."/>
            <person name="Gilmore M."/>
            <person name="Sanders J."/>
            <person name="Shea T."/>
            <person name="Howe W."/>
            <person name="Livny J."/>
            <person name="Cuomo C."/>
            <person name="Neafsey D."/>
            <person name="Birren B."/>
        </authorList>
    </citation>
    <scope>NUCLEOTIDE SEQUENCE</scope>
    <source>
        <strain evidence="3">JM9A</strain>
    </source>
</reference>
<dbReference type="PANTHER" id="PTHR30121">
    <property type="entry name" value="UNCHARACTERIZED PROTEIN YJGR-RELATED"/>
    <property type="match status" value="1"/>
</dbReference>
<comment type="caution">
    <text evidence="3">The sequence shown here is derived from an EMBL/GenBank/DDBJ whole genome shotgun (WGS) entry which is preliminary data.</text>
</comment>
<evidence type="ECO:0000313" key="3">
    <source>
        <dbReference type="EMBL" id="MEO1780614.1"/>
    </source>
</evidence>
<keyword evidence="4" id="KW-1185">Reference proteome</keyword>